<dbReference type="GO" id="GO:0005737">
    <property type="term" value="C:cytoplasm"/>
    <property type="evidence" value="ECO:0007669"/>
    <property type="project" value="TreeGrafter"/>
</dbReference>
<dbReference type="EMBL" id="KV427605">
    <property type="protein sequence ID" value="KZT13307.1"/>
    <property type="molecule type" value="Genomic_DNA"/>
</dbReference>
<sequence>SSTRWPDPVGSSSPLLLLKSTFQAHACRLPRDQQQHSSSPRGCVDEFLEHLVGTVPRAKRATHAMWAWRGSSPSTPGTTAHSVKTGTAVPSGSSDGGESGAGDRLAQLLELSRSEDVILVVFRWYGGVQLGGQRWKCISAVAKEALENGGFLGNGRDGGESERLRGKEKGRSRGK</sequence>
<dbReference type="GeneID" id="63820156"/>
<dbReference type="GO" id="GO:0006446">
    <property type="term" value="P:regulation of translational initiation"/>
    <property type="evidence" value="ECO:0007669"/>
    <property type="project" value="TreeGrafter"/>
</dbReference>
<dbReference type="GO" id="GO:0140469">
    <property type="term" value="P:GCN2-mediated signaling"/>
    <property type="evidence" value="ECO:0007669"/>
    <property type="project" value="TreeGrafter"/>
</dbReference>
<dbReference type="Proteomes" id="UP000076871">
    <property type="component" value="Unassembled WGS sequence"/>
</dbReference>
<dbReference type="InterPro" id="IPR023582">
    <property type="entry name" value="Impact"/>
</dbReference>
<feature type="compositionally biased region" description="Polar residues" evidence="2">
    <location>
        <begin position="71"/>
        <end position="90"/>
    </location>
</feature>
<keyword evidence="5" id="KW-1185">Reference proteome</keyword>
<dbReference type="OrthoDB" id="69641at2759"/>
<evidence type="ECO:0000259" key="3">
    <source>
        <dbReference type="Pfam" id="PF01205"/>
    </source>
</evidence>
<dbReference type="InterPro" id="IPR020568">
    <property type="entry name" value="Ribosomal_Su5_D2-typ_SF"/>
</dbReference>
<evidence type="ECO:0000256" key="1">
    <source>
        <dbReference type="ARBA" id="ARBA00007665"/>
    </source>
</evidence>
<reference evidence="4 5" key="1">
    <citation type="journal article" date="2016" name="Mol. Biol. Evol.">
        <title>Comparative Genomics of Early-Diverging Mushroom-Forming Fungi Provides Insights into the Origins of Lignocellulose Decay Capabilities.</title>
        <authorList>
            <person name="Nagy L.G."/>
            <person name="Riley R."/>
            <person name="Tritt A."/>
            <person name="Adam C."/>
            <person name="Daum C."/>
            <person name="Floudas D."/>
            <person name="Sun H."/>
            <person name="Yadav J.S."/>
            <person name="Pangilinan J."/>
            <person name="Larsson K.H."/>
            <person name="Matsuura K."/>
            <person name="Barry K."/>
            <person name="Labutti K."/>
            <person name="Kuo R."/>
            <person name="Ohm R.A."/>
            <person name="Bhattacharya S.S."/>
            <person name="Shirouzu T."/>
            <person name="Yoshinaga Y."/>
            <person name="Martin F.M."/>
            <person name="Grigoriev I.V."/>
            <person name="Hibbett D.S."/>
        </authorList>
    </citation>
    <scope>NUCLEOTIDE SEQUENCE [LARGE SCALE GENOMIC DNA]</scope>
    <source>
        <strain evidence="4 5">93-53</strain>
    </source>
</reference>
<dbReference type="STRING" id="1314785.A0A165IN29"/>
<protein>
    <recommendedName>
        <fullName evidence="3">Impact N-terminal domain-containing protein</fullName>
    </recommendedName>
</protein>
<feature type="non-terminal residue" evidence="4">
    <location>
        <position position="1"/>
    </location>
</feature>
<dbReference type="RefSeq" id="XP_040770817.1">
    <property type="nucleotide sequence ID" value="XM_040903125.1"/>
</dbReference>
<evidence type="ECO:0000313" key="5">
    <source>
        <dbReference type="Proteomes" id="UP000076871"/>
    </source>
</evidence>
<evidence type="ECO:0000313" key="4">
    <source>
        <dbReference type="EMBL" id="KZT13307.1"/>
    </source>
</evidence>
<dbReference type="Gene3D" id="3.30.230.30">
    <property type="entry name" value="Impact, N-terminal domain"/>
    <property type="match status" value="1"/>
</dbReference>
<dbReference type="SUPFAM" id="SSF54211">
    <property type="entry name" value="Ribosomal protein S5 domain 2-like"/>
    <property type="match status" value="1"/>
</dbReference>
<feature type="compositionally biased region" description="Basic and acidic residues" evidence="2">
    <location>
        <begin position="157"/>
        <end position="175"/>
    </location>
</feature>
<feature type="region of interest" description="Disordered" evidence="2">
    <location>
        <begin position="148"/>
        <end position="175"/>
    </location>
</feature>
<feature type="domain" description="Impact N-terminal" evidence="3">
    <location>
        <begin position="19"/>
        <end position="146"/>
    </location>
</feature>
<organism evidence="4 5">
    <name type="scientific">Laetiporus sulphureus 93-53</name>
    <dbReference type="NCBI Taxonomy" id="1314785"/>
    <lineage>
        <taxon>Eukaryota</taxon>
        <taxon>Fungi</taxon>
        <taxon>Dikarya</taxon>
        <taxon>Basidiomycota</taxon>
        <taxon>Agaricomycotina</taxon>
        <taxon>Agaricomycetes</taxon>
        <taxon>Polyporales</taxon>
        <taxon>Laetiporus</taxon>
    </lineage>
</organism>
<evidence type="ECO:0000256" key="2">
    <source>
        <dbReference type="SAM" id="MobiDB-lite"/>
    </source>
</evidence>
<dbReference type="PANTHER" id="PTHR16301:SF25">
    <property type="entry name" value="PROTEIN IMPACT"/>
    <property type="match status" value="1"/>
</dbReference>
<dbReference type="InterPro" id="IPR036956">
    <property type="entry name" value="Impact_N_sf"/>
</dbReference>
<feature type="region of interest" description="Disordered" evidence="2">
    <location>
        <begin position="68"/>
        <end position="101"/>
    </location>
</feature>
<dbReference type="AlphaFoldDB" id="A0A165IN29"/>
<dbReference type="InterPro" id="IPR001498">
    <property type="entry name" value="Impact_N"/>
</dbReference>
<proteinExistence type="inferred from homology"/>
<dbReference type="PANTHER" id="PTHR16301">
    <property type="entry name" value="IMPACT-RELATED"/>
    <property type="match status" value="1"/>
</dbReference>
<gene>
    <name evidence="4" type="ORF">LAESUDRAFT_606690</name>
</gene>
<feature type="non-terminal residue" evidence="4">
    <location>
        <position position="175"/>
    </location>
</feature>
<accession>A0A165IN29</accession>
<dbReference type="Pfam" id="PF01205">
    <property type="entry name" value="Impact_N"/>
    <property type="match status" value="1"/>
</dbReference>
<comment type="similarity">
    <text evidence="1">Belongs to the IMPACT family.</text>
</comment>
<dbReference type="InParanoid" id="A0A165IN29"/>
<name>A0A165IN29_9APHY</name>